<feature type="chain" id="PRO_5033041826" evidence="1">
    <location>
        <begin position="24"/>
        <end position="215"/>
    </location>
</feature>
<accession>A0A844GR51</accession>
<dbReference type="AlphaFoldDB" id="A0A844GR51"/>
<comment type="caution">
    <text evidence="2">The sequence shown here is derived from an EMBL/GenBank/DDBJ whole genome shotgun (WGS) entry which is preliminary data.</text>
</comment>
<proteinExistence type="predicted"/>
<gene>
    <name evidence="2" type="ORF">GGC33_01090</name>
</gene>
<keyword evidence="1" id="KW-0732">Signal</keyword>
<reference evidence="2 3" key="1">
    <citation type="submission" date="2019-11" db="EMBL/GenBank/DDBJ databases">
        <title>Isolation of a new High Light Tolerant Cyanobacteria.</title>
        <authorList>
            <person name="Dobson Z."/>
            <person name="Vaughn N."/>
            <person name="Vaughn M."/>
            <person name="Fromme P."/>
            <person name="Mazor Y."/>
        </authorList>
    </citation>
    <scope>NUCLEOTIDE SEQUENCE [LARGE SCALE GENOMIC DNA]</scope>
    <source>
        <strain evidence="2 3">0216</strain>
    </source>
</reference>
<protein>
    <submittedName>
        <fullName evidence="2">Uncharacterized protein</fullName>
    </submittedName>
</protein>
<dbReference type="EMBL" id="WMIA01000001">
    <property type="protein sequence ID" value="MTF37532.1"/>
    <property type="molecule type" value="Genomic_DNA"/>
</dbReference>
<evidence type="ECO:0000313" key="3">
    <source>
        <dbReference type="Proteomes" id="UP000437131"/>
    </source>
</evidence>
<sequence>MKKLSSLMLAGLVCGSIIPSVSAQIAVIEDDKDIYLSGLGSYQQVEVTYEGVPKTSKKSANECGYIRLSSTTSTPLNPATDSITFNGTNYVLASVPLSGSLKCTNGVLNGNVVGTVQKDADDRVYITGLTPFGDYEVSFDSIFTTRKVKANTCGIARISHSDKYDNTAGTMTIKDVETGASLGVLPTTIPNAVGPICKKGQTFLPNGYPSANNLQ</sequence>
<name>A0A844GR51_9CHRO</name>
<dbReference type="RefSeq" id="WP_133117753.1">
    <property type="nucleotide sequence ID" value="NZ_WMIA01000001.1"/>
</dbReference>
<dbReference type="Proteomes" id="UP000437131">
    <property type="component" value="Unassembled WGS sequence"/>
</dbReference>
<evidence type="ECO:0000313" key="2">
    <source>
        <dbReference type="EMBL" id="MTF37532.1"/>
    </source>
</evidence>
<feature type="signal peptide" evidence="1">
    <location>
        <begin position="1"/>
        <end position="23"/>
    </location>
</feature>
<organism evidence="2 3">
    <name type="scientific">Cyanobacterium aponinum 0216</name>
    <dbReference type="NCBI Taxonomy" id="2676140"/>
    <lineage>
        <taxon>Bacteria</taxon>
        <taxon>Bacillati</taxon>
        <taxon>Cyanobacteriota</taxon>
        <taxon>Cyanophyceae</taxon>
        <taxon>Oscillatoriophycideae</taxon>
        <taxon>Chroococcales</taxon>
        <taxon>Geminocystaceae</taxon>
        <taxon>Cyanobacterium</taxon>
    </lineage>
</organism>
<evidence type="ECO:0000256" key="1">
    <source>
        <dbReference type="SAM" id="SignalP"/>
    </source>
</evidence>